<keyword evidence="4" id="KW-1133">Transmembrane helix</keyword>
<dbReference type="GO" id="GO:0005506">
    <property type="term" value="F:iron ion binding"/>
    <property type="evidence" value="ECO:0007669"/>
    <property type="project" value="InterPro"/>
</dbReference>
<keyword evidence="4" id="KW-0472">Membrane</keyword>
<name>A0AAN7UXY2_9PEZI</name>
<sequence length="397" mass="44883">MEGPSSILAAYLVAGFATYTALLFSCRLFLHPLRDYAGPLLAGASDVYGGGIQAGFMSPHVKTREDLLKHGTAGHVIWPQTSWFSAPSRRWEGRMRSPFAQHLPNERVVKSYISTRLSLMGWNVFNVIDKTSHRFKRKLIFFIRIPQSSAQPRSPVNMTKKLKRLGIDTVSLLAFGYPLNTQVDEKYRFLIDAYIFGNYRVNVFVQFPLLKKIRIHSFLELFFAKEVRKYFVTTENMIASRVAEDKNIRNDLYSIVADSMNPDGGQYLKDSEIWAEAEFFFPAGGETTPTPLAAALFYSARNHLGTKSTFKDGREIKGAPVPVSCEYPRTCLDETMRIPPRALELYGENSSPTETPTEPRIVGGHIIPPGVQVGVNTYVTHHNEEMFPDSFELKPER</sequence>
<dbReference type="GO" id="GO:0004497">
    <property type="term" value="F:monooxygenase activity"/>
    <property type="evidence" value="ECO:0007669"/>
    <property type="project" value="InterPro"/>
</dbReference>
<keyword evidence="4" id="KW-0812">Transmembrane</keyword>
<accession>A0AAN7UXY2</accession>
<keyword evidence="2" id="KW-0479">Metal-binding</keyword>
<organism evidence="5 6">
    <name type="scientific">Xylaria bambusicola</name>
    <dbReference type="NCBI Taxonomy" id="326684"/>
    <lineage>
        <taxon>Eukaryota</taxon>
        <taxon>Fungi</taxon>
        <taxon>Dikarya</taxon>
        <taxon>Ascomycota</taxon>
        <taxon>Pezizomycotina</taxon>
        <taxon>Sordariomycetes</taxon>
        <taxon>Xylariomycetidae</taxon>
        <taxon>Xylariales</taxon>
        <taxon>Xylariaceae</taxon>
        <taxon>Xylaria</taxon>
    </lineage>
</organism>
<evidence type="ECO:0000313" key="5">
    <source>
        <dbReference type="EMBL" id="KAK5634526.1"/>
    </source>
</evidence>
<dbReference type="InterPro" id="IPR050121">
    <property type="entry name" value="Cytochrome_P450_monoxygenase"/>
</dbReference>
<evidence type="ECO:0000313" key="6">
    <source>
        <dbReference type="Proteomes" id="UP001305414"/>
    </source>
</evidence>
<dbReference type="GO" id="GO:0020037">
    <property type="term" value="F:heme binding"/>
    <property type="evidence" value="ECO:0007669"/>
    <property type="project" value="InterPro"/>
</dbReference>
<dbReference type="PANTHER" id="PTHR24305">
    <property type="entry name" value="CYTOCHROME P450"/>
    <property type="match status" value="1"/>
</dbReference>
<dbReference type="PANTHER" id="PTHR24305:SF226">
    <property type="entry name" value="CYTOCHROME P450 MONOOXYGENASE"/>
    <property type="match status" value="1"/>
</dbReference>
<dbReference type="InterPro" id="IPR036396">
    <property type="entry name" value="Cyt_P450_sf"/>
</dbReference>
<evidence type="ECO:0000256" key="4">
    <source>
        <dbReference type="SAM" id="Phobius"/>
    </source>
</evidence>
<dbReference type="InterPro" id="IPR001128">
    <property type="entry name" value="Cyt_P450"/>
</dbReference>
<feature type="transmembrane region" description="Helical" evidence="4">
    <location>
        <begin position="6"/>
        <end position="30"/>
    </location>
</feature>
<dbReference type="AlphaFoldDB" id="A0AAN7UXY2"/>
<evidence type="ECO:0000256" key="3">
    <source>
        <dbReference type="ARBA" id="ARBA00023004"/>
    </source>
</evidence>
<dbReference type="EMBL" id="JAWHQM010000042">
    <property type="protein sequence ID" value="KAK5634526.1"/>
    <property type="molecule type" value="Genomic_DNA"/>
</dbReference>
<keyword evidence="1" id="KW-0349">Heme</keyword>
<proteinExistence type="predicted"/>
<gene>
    <name evidence="5" type="ORF">RRF57_010239</name>
</gene>
<reference evidence="5 6" key="1">
    <citation type="submission" date="2023-10" db="EMBL/GenBank/DDBJ databases">
        <title>Draft genome sequence of Xylaria bambusicola isolate GMP-LS, the root and basal stem rot pathogen of sugarcane in Indonesia.</title>
        <authorList>
            <person name="Selvaraj P."/>
            <person name="Muralishankar V."/>
            <person name="Muruganantham S."/>
            <person name="Sp S."/>
            <person name="Haryani S."/>
            <person name="Lau K.J.X."/>
            <person name="Naqvi N.I."/>
        </authorList>
    </citation>
    <scope>NUCLEOTIDE SEQUENCE [LARGE SCALE GENOMIC DNA]</scope>
    <source>
        <strain evidence="5">GMP-LS</strain>
    </source>
</reference>
<comment type="caution">
    <text evidence="5">The sequence shown here is derived from an EMBL/GenBank/DDBJ whole genome shotgun (WGS) entry which is preliminary data.</text>
</comment>
<dbReference type="Gene3D" id="1.10.630.10">
    <property type="entry name" value="Cytochrome P450"/>
    <property type="match status" value="1"/>
</dbReference>
<protein>
    <submittedName>
        <fullName evidence="5">Uncharacterized protein</fullName>
    </submittedName>
</protein>
<dbReference type="Proteomes" id="UP001305414">
    <property type="component" value="Unassembled WGS sequence"/>
</dbReference>
<evidence type="ECO:0000256" key="2">
    <source>
        <dbReference type="ARBA" id="ARBA00022723"/>
    </source>
</evidence>
<dbReference type="GO" id="GO:0016705">
    <property type="term" value="F:oxidoreductase activity, acting on paired donors, with incorporation or reduction of molecular oxygen"/>
    <property type="evidence" value="ECO:0007669"/>
    <property type="project" value="InterPro"/>
</dbReference>
<dbReference type="Pfam" id="PF00067">
    <property type="entry name" value="p450"/>
    <property type="match status" value="1"/>
</dbReference>
<evidence type="ECO:0000256" key="1">
    <source>
        <dbReference type="ARBA" id="ARBA00022617"/>
    </source>
</evidence>
<keyword evidence="6" id="KW-1185">Reference proteome</keyword>
<keyword evidence="3" id="KW-0408">Iron</keyword>
<dbReference type="SUPFAM" id="SSF48264">
    <property type="entry name" value="Cytochrome P450"/>
    <property type="match status" value="1"/>
</dbReference>